<keyword evidence="7" id="KW-1185">Reference proteome</keyword>
<dbReference type="SUPFAM" id="SSF53822">
    <property type="entry name" value="Periplasmic binding protein-like I"/>
    <property type="match status" value="1"/>
</dbReference>
<keyword evidence="3" id="KW-0813">Transport</keyword>
<feature type="domain" description="Leucine-binding protein" evidence="5">
    <location>
        <begin position="40"/>
        <end position="389"/>
    </location>
</feature>
<evidence type="ECO:0000313" key="7">
    <source>
        <dbReference type="Proteomes" id="UP000675940"/>
    </source>
</evidence>
<evidence type="ECO:0000259" key="5">
    <source>
        <dbReference type="Pfam" id="PF13458"/>
    </source>
</evidence>
<dbReference type="PANTHER" id="PTHR30483">
    <property type="entry name" value="LEUCINE-SPECIFIC-BINDING PROTEIN"/>
    <property type="match status" value="1"/>
</dbReference>
<evidence type="ECO:0000256" key="4">
    <source>
        <dbReference type="SAM" id="SignalP"/>
    </source>
</evidence>
<feature type="chain" id="PRO_5036931250" evidence="4">
    <location>
        <begin position="36"/>
        <end position="413"/>
    </location>
</feature>
<dbReference type="Pfam" id="PF13458">
    <property type="entry name" value="Peripla_BP_6"/>
    <property type="match status" value="1"/>
</dbReference>
<proteinExistence type="inferred from homology"/>
<name>A0A940MR80_9RHOB</name>
<dbReference type="RefSeq" id="WP_209361458.1">
    <property type="nucleotide sequence ID" value="NZ_JAGISH010000007.1"/>
</dbReference>
<dbReference type="PANTHER" id="PTHR30483:SF6">
    <property type="entry name" value="PERIPLASMIC BINDING PROTEIN OF ABC TRANSPORTER FOR NATURAL AMINO ACIDS"/>
    <property type="match status" value="1"/>
</dbReference>
<dbReference type="InterPro" id="IPR051010">
    <property type="entry name" value="BCAA_transport"/>
</dbReference>
<dbReference type="InterPro" id="IPR028082">
    <property type="entry name" value="Peripla_BP_I"/>
</dbReference>
<evidence type="ECO:0000256" key="3">
    <source>
        <dbReference type="ARBA" id="ARBA00022970"/>
    </source>
</evidence>
<feature type="signal peptide" evidence="4">
    <location>
        <begin position="1"/>
        <end position="35"/>
    </location>
</feature>
<comment type="similarity">
    <text evidence="1">Belongs to the leucine-binding protein family.</text>
</comment>
<evidence type="ECO:0000256" key="1">
    <source>
        <dbReference type="ARBA" id="ARBA00010062"/>
    </source>
</evidence>
<protein>
    <submittedName>
        <fullName evidence="6">Amino acid ABC transporter substrate-binding protein</fullName>
    </submittedName>
</protein>
<dbReference type="Gene3D" id="3.40.50.2300">
    <property type="match status" value="2"/>
</dbReference>
<reference evidence="6" key="1">
    <citation type="submission" date="2021-03" db="EMBL/GenBank/DDBJ databases">
        <title>Sagittula salina sp. nov. strain M10.9X isolated from the marine waste.</title>
        <authorList>
            <person name="Satari L."/>
            <person name="Molina-Menor E."/>
            <person name="Vidal-Verdu A."/>
            <person name="Pascual J."/>
            <person name="Pereto J."/>
            <person name="Porcar M."/>
        </authorList>
    </citation>
    <scope>NUCLEOTIDE SEQUENCE</scope>
    <source>
        <strain evidence="6">M10.9X</strain>
    </source>
</reference>
<organism evidence="6 7">
    <name type="scientific">Sagittula salina</name>
    <dbReference type="NCBI Taxonomy" id="2820268"/>
    <lineage>
        <taxon>Bacteria</taxon>
        <taxon>Pseudomonadati</taxon>
        <taxon>Pseudomonadota</taxon>
        <taxon>Alphaproteobacteria</taxon>
        <taxon>Rhodobacterales</taxon>
        <taxon>Roseobacteraceae</taxon>
        <taxon>Sagittula</taxon>
    </lineage>
</organism>
<keyword evidence="3" id="KW-0029">Amino-acid transport</keyword>
<keyword evidence="2 4" id="KW-0732">Signal</keyword>
<comment type="caution">
    <text evidence="6">The sequence shown here is derived from an EMBL/GenBank/DDBJ whole genome shotgun (WGS) entry which is preliminary data.</text>
</comment>
<dbReference type="InterPro" id="IPR028081">
    <property type="entry name" value="Leu-bd"/>
</dbReference>
<dbReference type="Proteomes" id="UP000675940">
    <property type="component" value="Unassembled WGS sequence"/>
</dbReference>
<gene>
    <name evidence="6" type="ORF">J5474_13580</name>
</gene>
<evidence type="ECO:0000313" key="6">
    <source>
        <dbReference type="EMBL" id="MBP0483517.1"/>
    </source>
</evidence>
<dbReference type="CDD" id="cd06338">
    <property type="entry name" value="PBP1_ABC_ligand_binding-like"/>
    <property type="match status" value="1"/>
</dbReference>
<dbReference type="AlphaFoldDB" id="A0A940MR80"/>
<dbReference type="EMBL" id="JAGISH010000007">
    <property type="protein sequence ID" value="MBP0483517.1"/>
    <property type="molecule type" value="Genomic_DNA"/>
</dbReference>
<evidence type="ECO:0000256" key="2">
    <source>
        <dbReference type="ARBA" id="ARBA00022729"/>
    </source>
</evidence>
<accession>A0A940MR80</accession>
<dbReference type="GO" id="GO:0006865">
    <property type="term" value="P:amino acid transport"/>
    <property type="evidence" value="ECO:0007669"/>
    <property type="project" value="UniProtKB-KW"/>
</dbReference>
<sequence>MKFRIAEAARAARRLSTHAAAAALLVATGATSVVAQDGTPVTIGYAVSKSGPNAGGSDMTVTPNYELWVKEVNDAGGLTLPDGSRRPIEVIAYDDRSSAEEVVRAVERLATQDKVDFILPPWGTGFNLAVAPLMAKFGYPHLAGAAVTDKAPDFVKRWDTSFWFMGGSKDYVEAFTDILVQQREAGAINDKIAMISVADGFGIDLVKAARPAFEAAGFDISYDETFPPETSDFATILGEASNAGADTFVAFSYPPHTFALTKQAKVAAFNPPVFYLGVGAGFPIYPGIAGGSVEGVMSLGGIDPQNELNAAYRAKHEEIVGRAPDYWGSVLVYASLQMLGQAIERVGLDKAAVAEELSGGTFSTVLGEQTRLEDNQLRAINWVGQWQDGAFVAVSPDGGNGTAAVKLPKPDWQ</sequence>